<evidence type="ECO:0000256" key="3">
    <source>
        <dbReference type="ARBA" id="ARBA00022679"/>
    </source>
</evidence>
<dbReference type="RefSeq" id="WP_139601144.1">
    <property type="nucleotide sequence ID" value="NZ_VDCQ01000005.1"/>
</dbReference>
<dbReference type="GO" id="GO:0008654">
    <property type="term" value="P:phospholipid biosynthetic process"/>
    <property type="evidence" value="ECO:0007669"/>
    <property type="project" value="UniProtKB-UniRule"/>
</dbReference>
<dbReference type="UniPathway" id="UPA00085"/>
<feature type="transmembrane region" description="Helical" evidence="10">
    <location>
        <begin position="109"/>
        <end position="133"/>
    </location>
</feature>
<keyword evidence="7 10" id="KW-0472">Membrane</keyword>
<evidence type="ECO:0000256" key="5">
    <source>
        <dbReference type="ARBA" id="ARBA00022989"/>
    </source>
</evidence>
<evidence type="ECO:0000313" key="12">
    <source>
        <dbReference type="Proteomes" id="UP000307943"/>
    </source>
</evidence>
<dbReference type="GO" id="GO:0043772">
    <property type="term" value="F:acyl-phosphate glycerol-3-phosphate acyltransferase activity"/>
    <property type="evidence" value="ECO:0007669"/>
    <property type="project" value="UniProtKB-UniRule"/>
</dbReference>
<dbReference type="PANTHER" id="PTHR30309">
    <property type="entry name" value="INNER MEMBRANE PROTEIN YGIH"/>
    <property type="match status" value="1"/>
</dbReference>
<dbReference type="Pfam" id="PF02660">
    <property type="entry name" value="G3P_acyltransf"/>
    <property type="match status" value="1"/>
</dbReference>
<keyword evidence="11" id="KW-0012">Acyltransferase</keyword>
<dbReference type="OrthoDB" id="9777124at2"/>
<feature type="transmembrane region" description="Helical" evidence="10">
    <location>
        <begin position="47"/>
        <end position="70"/>
    </location>
</feature>
<evidence type="ECO:0000256" key="1">
    <source>
        <dbReference type="ARBA" id="ARBA00022475"/>
    </source>
</evidence>
<proteinExistence type="inferred from homology"/>
<keyword evidence="3 10" id="KW-0808">Transferase</keyword>
<feature type="transmembrane region" description="Helical" evidence="10">
    <location>
        <begin position="82"/>
        <end position="103"/>
    </location>
</feature>
<accession>A0A5C4TEG3</accession>
<sequence length="210" mass="21913">MHTFVPVLLAYLLGSISFSFLYGKWFKGIDIRKHGSGNAGATNTLRVIGVGPAIAVLLLDAGKGVAAVWIGKWLGAGAEVSYIPVLAGLAAIAGHNWPVFFGFKGGKGIATTIGVTATLCIVPALIAGAAAILLIVLTRYVSLGSLVFAALIPILVWFMDFPSDIFWATLLIGLFAIVRHRTNIVKLVKGKENKIGQKVGASSGGKEKAG</sequence>
<gene>
    <name evidence="10 11" type="primary">plsY</name>
    <name evidence="11" type="ORF">FE784_05605</name>
</gene>
<keyword evidence="4 10" id="KW-0812">Transmembrane</keyword>
<dbReference type="GO" id="GO:0005886">
    <property type="term" value="C:plasma membrane"/>
    <property type="evidence" value="ECO:0007669"/>
    <property type="project" value="UniProtKB-SubCell"/>
</dbReference>
<comment type="caution">
    <text evidence="11">The sequence shown here is derived from an EMBL/GenBank/DDBJ whole genome shotgun (WGS) entry which is preliminary data.</text>
</comment>
<dbReference type="EMBL" id="VDCQ01000005">
    <property type="protein sequence ID" value="TNJ67431.1"/>
    <property type="molecule type" value="Genomic_DNA"/>
</dbReference>
<evidence type="ECO:0000256" key="10">
    <source>
        <dbReference type="HAMAP-Rule" id="MF_01043"/>
    </source>
</evidence>
<dbReference type="EC" id="2.3.1.275" evidence="10"/>
<keyword evidence="5 10" id="KW-1133">Transmembrane helix</keyword>
<comment type="subcellular location">
    <subcellularLocation>
        <location evidence="10">Cell membrane</location>
        <topology evidence="10">Multi-pass membrane protein</topology>
    </subcellularLocation>
</comment>
<comment type="function">
    <text evidence="10">Catalyzes the transfer of an acyl group from acyl-phosphate (acyl-PO(4)) to glycerol-3-phosphate (G3P) to form lysophosphatidic acid (LPA). This enzyme utilizes acyl-phosphate as fatty acyl donor, but not acyl-CoA or acyl-ACP.</text>
</comment>
<keyword evidence="1 10" id="KW-1003">Cell membrane</keyword>
<name>A0A5C4TEG3_9BACL</name>
<keyword evidence="6 10" id="KW-0443">Lipid metabolism</keyword>
<dbReference type="SMART" id="SM01207">
    <property type="entry name" value="G3P_acyltransf"/>
    <property type="match status" value="1"/>
</dbReference>
<comment type="catalytic activity">
    <reaction evidence="10">
        <text>an acyl phosphate + sn-glycerol 3-phosphate = a 1-acyl-sn-glycero-3-phosphate + phosphate</text>
        <dbReference type="Rhea" id="RHEA:34075"/>
        <dbReference type="ChEBI" id="CHEBI:43474"/>
        <dbReference type="ChEBI" id="CHEBI:57597"/>
        <dbReference type="ChEBI" id="CHEBI:57970"/>
        <dbReference type="ChEBI" id="CHEBI:59918"/>
        <dbReference type="EC" id="2.3.1.275"/>
    </reaction>
</comment>
<dbReference type="InterPro" id="IPR003811">
    <property type="entry name" value="G3P_acylTferase_PlsY"/>
</dbReference>
<evidence type="ECO:0000256" key="8">
    <source>
        <dbReference type="ARBA" id="ARBA00023209"/>
    </source>
</evidence>
<protein>
    <recommendedName>
        <fullName evidence="10">Glycerol-3-phosphate acyltransferase</fullName>
    </recommendedName>
    <alternativeName>
        <fullName evidence="10">Acyl-PO4 G3P acyltransferase</fullName>
    </alternativeName>
    <alternativeName>
        <fullName evidence="10">Acyl-phosphate--glycerol-3-phosphate acyltransferase</fullName>
    </alternativeName>
    <alternativeName>
        <fullName evidence="10">G3P acyltransferase</fullName>
        <shortName evidence="10">GPAT</shortName>
        <ecNumber evidence="10">2.3.1.275</ecNumber>
    </alternativeName>
    <alternativeName>
        <fullName evidence="10">Lysophosphatidic acid synthase</fullName>
        <shortName evidence="10">LPA synthase</shortName>
    </alternativeName>
</protein>
<evidence type="ECO:0000256" key="2">
    <source>
        <dbReference type="ARBA" id="ARBA00022516"/>
    </source>
</evidence>
<dbReference type="PANTHER" id="PTHR30309:SF0">
    <property type="entry name" value="GLYCEROL-3-PHOSPHATE ACYLTRANSFERASE-RELATED"/>
    <property type="match status" value="1"/>
</dbReference>
<dbReference type="NCBIfam" id="TIGR00023">
    <property type="entry name" value="glycerol-3-phosphate 1-O-acyltransferase PlsY"/>
    <property type="match status" value="1"/>
</dbReference>
<dbReference type="AlphaFoldDB" id="A0A5C4TEG3"/>
<organism evidence="11 12">
    <name type="scientific">Paenibacillus hemerocallicola</name>
    <dbReference type="NCBI Taxonomy" id="1172614"/>
    <lineage>
        <taxon>Bacteria</taxon>
        <taxon>Bacillati</taxon>
        <taxon>Bacillota</taxon>
        <taxon>Bacilli</taxon>
        <taxon>Bacillales</taxon>
        <taxon>Paenibacillaceae</taxon>
        <taxon>Paenibacillus</taxon>
    </lineage>
</organism>
<evidence type="ECO:0000256" key="9">
    <source>
        <dbReference type="ARBA" id="ARBA00023264"/>
    </source>
</evidence>
<feature type="transmembrane region" description="Helical" evidence="10">
    <location>
        <begin position="165"/>
        <end position="182"/>
    </location>
</feature>
<dbReference type="HAMAP" id="MF_01043">
    <property type="entry name" value="PlsY"/>
    <property type="match status" value="1"/>
</dbReference>
<keyword evidence="2 10" id="KW-0444">Lipid biosynthesis</keyword>
<comment type="similarity">
    <text evidence="10">Belongs to the PlsY family.</text>
</comment>
<keyword evidence="8 10" id="KW-0594">Phospholipid biosynthesis</keyword>
<dbReference type="Proteomes" id="UP000307943">
    <property type="component" value="Unassembled WGS sequence"/>
</dbReference>
<reference evidence="11 12" key="1">
    <citation type="submission" date="2019-05" db="EMBL/GenBank/DDBJ databases">
        <title>We sequenced the genome of Paenibacillus hemerocallicola KCTC 33185 for further insight into its adaptation and study the phylogeny of Paenibacillus.</title>
        <authorList>
            <person name="Narsing Rao M.P."/>
        </authorList>
    </citation>
    <scope>NUCLEOTIDE SEQUENCE [LARGE SCALE GENOMIC DNA]</scope>
    <source>
        <strain evidence="11 12">KCTC 33185</strain>
    </source>
</reference>
<keyword evidence="12" id="KW-1185">Reference proteome</keyword>
<comment type="pathway">
    <text evidence="10">Lipid metabolism; phospholipid metabolism.</text>
</comment>
<evidence type="ECO:0000256" key="6">
    <source>
        <dbReference type="ARBA" id="ARBA00023098"/>
    </source>
</evidence>
<keyword evidence="9 10" id="KW-1208">Phospholipid metabolism</keyword>
<comment type="subunit">
    <text evidence="10">Probably interacts with PlsX.</text>
</comment>
<evidence type="ECO:0000313" key="11">
    <source>
        <dbReference type="EMBL" id="TNJ67431.1"/>
    </source>
</evidence>
<evidence type="ECO:0000256" key="4">
    <source>
        <dbReference type="ARBA" id="ARBA00022692"/>
    </source>
</evidence>
<evidence type="ECO:0000256" key="7">
    <source>
        <dbReference type="ARBA" id="ARBA00023136"/>
    </source>
</evidence>